<dbReference type="SUPFAM" id="SSF54975">
    <property type="entry name" value="Acylphosphatase/BLUF domain-like"/>
    <property type="match status" value="1"/>
</dbReference>
<dbReference type="InterPro" id="IPR020456">
    <property type="entry name" value="Acylphosphatase"/>
</dbReference>
<comment type="similarity">
    <text evidence="1 7">Belongs to the acylphosphatase family.</text>
</comment>
<evidence type="ECO:0000256" key="6">
    <source>
        <dbReference type="PROSITE-ProRule" id="PRU00520"/>
    </source>
</evidence>
<name>A0A0R1TRQ5_9LACO</name>
<dbReference type="PANTHER" id="PTHR10029:SF3">
    <property type="entry name" value="ACYLPHOSPHATASE-RELATED"/>
    <property type="match status" value="1"/>
</dbReference>
<accession>A0A0R1TRQ5</accession>
<proteinExistence type="inferred from homology"/>
<dbReference type="EC" id="3.6.1.7" evidence="2 6"/>
<dbReference type="PROSITE" id="PS00150">
    <property type="entry name" value="ACYLPHOSPHATASE_1"/>
    <property type="match status" value="1"/>
</dbReference>
<dbReference type="Pfam" id="PF00708">
    <property type="entry name" value="Acylphosphatase"/>
    <property type="match status" value="1"/>
</dbReference>
<feature type="domain" description="Acylphosphatase-like" evidence="8">
    <location>
        <begin position="3"/>
        <end position="90"/>
    </location>
</feature>
<keyword evidence="10" id="KW-1185">Reference proteome</keyword>
<feature type="active site" evidence="6">
    <location>
        <position position="36"/>
    </location>
</feature>
<dbReference type="PROSITE" id="PS51160">
    <property type="entry name" value="ACYLPHOSPHATASE_3"/>
    <property type="match status" value="1"/>
</dbReference>
<evidence type="ECO:0000256" key="2">
    <source>
        <dbReference type="ARBA" id="ARBA00012150"/>
    </source>
</evidence>
<dbReference type="OrthoDB" id="9808093at2"/>
<dbReference type="InterPro" id="IPR036046">
    <property type="entry name" value="Acylphosphatase-like_dom_sf"/>
</dbReference>
<dbReference type="EMBL" id="AZFT01000053">
    <property type="protein sequence ID" value="KRL84095.1"/>
    <property type="molecule type" value="Genomic_DNA"/>
</dbReference>
<evidence type="ECO:0000256" key="5">
    <source>
        <dbReference type="ARBA" id="ARBA00047645"/>
    </source>
</evidence>
<comment type="caution">
    <text evidence="9">The sequence shown here is derived from an EMBL/GenBank/DDBJ whole genome shotgun (WGS) entry which is preliminary data.</text>
</comment>
<protein>
    <recommendedName>
        <fullName evidence="3 6">acylphosphatase</fullName>
        <ecNumber evidence="2 6">3.6.1.7</ecNumber>
    </recommendedName>
</protein>
<evidence type="ECO:0000256" key="1">
    <source>
        <dbReference type="ARBA" id="ARBA00005614"/>
    </source>
</evidence>
<comment type="catalytic activity">
    <reaction evidence="5 6">
        <text>an acyl phosphate + H2O = a carboxylate + phosphate + H(+)</text>
        <dbReference type="Rhea" id="RHEA:14965"/>
        <dbReference type="ChEBI" id="CHEBI:15377"/>
        <dbReference type="ChEBI" id="CHEBI:15378"/>
        <dbReference type="ChEBI" id="CHEBI:29067"/>
        <dbReference type="ChEBI" id="CHEBI:43474"/>
        <dbReference type="ChEBI" id="CHEBI:59918"/>
        <dbReference type="EC" id="3.6.1.7"/>
    </reaction>
</comment>
<evidence type="ECO:0000256" key="7">
    <source>
        <dbReference type="RuleBase" id="RU004168"/>
    </source>
</evidence>
<evidence type="ECO:0000313" key="9">
    <source>
        <dbReference type="EMBL" id="KRL84095.1"/>
    </source>
</evidence>
<dbReference type="GO" id="GO:0003998">
    <property type="term" value="F:acylphosphatase activity"/>
    <property type="evidence" value="ECO:0007669"/>
    <property type="project" value="UniProtKB-EC"/>
</dbReference>
<evidence type="ECO:0000259" key="8">
    <source>
        <dbReference type="PROSITE" id="PS51160"/>
    </source>
</evidence>
<reference evidence="9 10" key="1">
    <citation type="journal article" date="2015" name="Genome Announc.">
        <title>Expanding the biotechnology potential of lactobacilli through comparative genomics of 213 strains and associated genera.</title>
        <authorList>
            <person name="Sun Z."/>
            <person name="Harris H.M."/>
            <person name="McCann A."/>
            <person name="Guo C."/>
            <person name="Argimon S."/>
            <person name="Zhang W."/>
            <person name="Yang X."/>
            <person name="Jeffery I.B."/>
            <person name="Cooney J.C."/>
            <person name="Kagawa T.F."/>
            <person name="Liu W."/>
            <person name="Song Y."/>
            <person name="Salvetti E."/>
            <person name="Wrobel A."/>
            <person name="Rasinkangas P."/>
            <person name="Parkhill J."/>
            <person name="Rea M.C."/>
            <person name="O'Sullivan O."/>
            <person name="Ritari J."/>
            <person name="Douillard F.P."/>
            <person name="Paul Ross R."/>
            <person name="Yang R."/>
            <person name="Briner A.E."/>
            <person name="Felis G.E."/>
            <person name="de Vos W.M."/>
            <person name="Barrangou R."/>
            <person name="Klaenhammer T.R."/>
            <person name="Caufield P.W."/>
            <person name="Cui Y."/>
            <person name="Zhang H."/>
            <person name="O'Toole P.W."/>
        </authorList>
    </citation>
    <scope>NUCLEOTIDE SEQUENCE [LARGE SCALE GENOMIC DNA]</scope>
    <source>
        <strain evidence="9 10">DSM 16634</strain>
    </source>
</reference>
<evidence type="ECO:0000256" key="4">
    <source>
        <dbReference type="ARBA" id="ARBA00022801"/>
    </source>
</evidence>
<organism evidence="9 10">
    <name type="scientific">Ligilactobacillus apodemi DSM 16634 = JCM 16172</name>
    <dbReference type="NCBI Taxonomy" id="1423724"/>
    <lineage>
        <taxon>Bacteria</taxon>
        <taxon>Bacillati</taxon>
        <taxon>Bacillota</taxon>
        <taxon>Bacilli</taxon>
        <taxon>Lactobacillales</taxon>
        <taxon>Lactobacillaceae</taxon>
        <taxon>Ligilactobacillus</taxon>
    </lineage>
</organism>
<sequence length="91" mass="9805">MAAVSLEVYGIVQGVGFRYTTKILADQIGIVGKVLNRSDGSVYIEAQGPSEKLAAFIEGVKASPSPAGRVDRVAIHSIPENSYTRFNVMYE</sequence>
<evidence type="ECO:0000313" key="10">
    <source>
        <dbReference type="Proteomes" id="UP000051324"/>
    </source>
</evidence>
<gene>
    <name evidence="9" type="ORF">FC32_GL001375</name>
</gene>
<dbReference type="PRINTS" id="PR00112">
    <property type="entry name" value="ACYLPHPHTASE"/>
</dbReference>
<dbReference type="InterPro" id="IPR017968">
    <property type="entry name" value="Acylphosphatase_CS"/>
</dbReference>
<dbReference type="STRING" id="1423724.FC32_GL001375"/>
<dbReference type="AlphaFoldDB" id="A0A0R1TRQ5"/>
<dbReference type="RefSeq" id="WP_025088055.1">
    <property type="nucleotide sequence ID" value="NZ_AZFT01000053.1"/>
</dbReference>
<dbReference type="PANTHER" id="PTHR10029">
    <property type="entry name" value="ACYLPHOSPHATASE"/>
    <property type="match status" value="1"/>
</dbReference>
<keyword evidence="4 6" id="KW-0378">Hydrolase</keyword>
<feature type="active site" evidence="6">
    <location>
        <position position="18"/>
    </location>
</feature>
<dbReference type="eggNOG" id="COG1254">
    <property type="taxonomic scope" value="Bacteria"/>
</dbReference>
<dbReference type="Proteomes" id="UP000051324">
    <property type="component" value="Unassembled WGS sequence"/>
</dbReference>
<dbReference type="InterPro" id="IPR001792">
    <property type="entry name" value="Acylphosphatase-like_dom"/>
</dbReference>
<dbReference type="PATRIC" id="fig|1423724.4.peg.1436"/>
<dbReference type="Gene3D" id="3.30.70.100">
    <property type="match status" value="1"/>
</dbReference>
<evidence type="ECO:0000256" key="3">
    <source>
        <dbReference type="ARBA" id="ARBA00015991"/>
    </source>
</evidence>